<dbReference type="EMBL" id="JAGKQH010000010">
    <property type="protein sequence ID" value="KAG6590237.1"/>
    <property type="molecule type" value="Genomic_DNA"/>
</dbReference>
<keyword evidence="2" id="KW-1185">Reference proteome</keyword>
<feature type="non-terminal residue" evidence="1">
    <location>
        <position position="1"/>
    </location>
</feature>
<reference evidence="1 2" key="1">
    <citation type="journal article" date="2021" name="Hortic Res">
        <title>The domestication of Cucurbita argyrosperma as revealed by the genome of its wild relative.</title>
        <authorList>
            <person name="Barrera-Redondo J."/>
            <person name="Sanchez-de la Vega G."/>
            <person name="Aguirre-Liguori J.A."/>
            <person name="Castellanos-Morales G."/>
            <person name="Gutierrez-Guerrero Y.T."/>
            <person name="Aguirre-Dugua X."/>
            <person name="Aguirre-Planter E."/>
            <person name="Tenaillon M.I."/>
            <person name="Lira-Saade R."/>
            <person name="Eguiarte L.E."/>
        </authorList>
    </citation>
    <scope>NUCLEOTIDE SEQUENCE [LARGE SCALE GENOMIC DNA]</scope>
    <source>
        <strain evidence="1">JBR-2021</strain>
    </source>
</reference>
<evidence type="ECO:0000313" key="1">
    <source>
        <dbReference type="EMBL" id="KAG6590237.1"/>
    </source>
</evidence>
<dbReference type="AlphaFoldDB" id="A0AAV6N3S1"/>
<name>A0AAV6N3S1_9ROSI</name>
<evidence type="ECO:0000313" key="2">
    <source>
        <dbReference type="Proteomes" id="UP000685013"/>
    </source>
</evidence>
<gene>
    <name evidence="1" type="ORF">SDJN03_15660</name>
</gene>
<sequence length="89" mass="9878">MNSLRSEFTEYPRLSRPRLPLPSRFTAPANNAVFGFVSGSPSIFPASFSTGRVAFLLVQSRNEAANPMQLISEKCTGKQRRRNAFLTAN</sequence>
<accession>A0AAV6N3S1</accession>
<proteinExistence type="predicted"/>
<organism evidence="1 2">
    <name type="scientific">Cucurbita argyrosperma subsp. sororia</name>
    <dbReference type="NCBI Taxonomy" id="37648"/>
    <lineage>
        <taxon>Eukaryota</taxon>
        <taxon>Viridiplantae</taxon>
        <taxon>Streptophyta</taxon>
        <taxon>Embryophyta</taxon>
        <taxon>Tracheophyta</taxon>
        <taxon>Spermatophyta</taxon>
        <taxon>Magnoliopsida</taxon>
        <taxon>eudicotyledons</taxon>
        <taxon>Gunneridae</taxon>
        <taxon>Pentapetalae</taxon>
        <taxon>rosids</taxon>
        <taxon>fabids</taxon>
        <taxon>Cucurbitales</taxon>
        <taxon>Cucurbitaceae</taxon>
        <taxon>Cucurbiteae</taxon>
        <taxon>Cucurbita</taxon>
    </lineage>
</organism>
<comment type="caution">
    <text evidence="1">The sequence shown here is derived from an EMBL/GenBank/DDBJ whole genome shotgun (WGS) entry which is preliminary data.</text>
</comment>
<protein>
    <submittedName>
        <fullName evidence="1">Uncharacterized protein</fullName>
    </submittedName>
</protein>
<dbReference type="Proteomes" id="UP000685013">
    <property type="component" value="Chromosome 10"/>
</dbReference>